<evidence type="ECO:0000313" key="2">
    <source>
        <dbReference type="Proteomes" id="UP000010366"/>
    </source>
</evidence>
<dbReference type="AlphaFoldDB" id="K9URR6"/>
<dbReference type="KEGG" id="cmp:Cha6605_6338"/>
<dbReference type="InterPro" id="IPR006482">
    <property type="entry name" value="Cas7_Csh2/Csh2"/>
</dbReference>
<dbReference type="Proteomes" id="UP000010366">
    <property type="component" value="Plasmid pCHA6605.01"/>
</dbReference>
<keyword evidence="2" id="KW-1185">Reference proteome</keyword>
<dbReference type="OrthoDB" id="9776792at2"/>
<protein>
    <submittedName>
        <fullName evidence="1">Uncharacterized protein predicted to be involved in DNA repair</fullName>
    </submittedName>
</protein>
<dbReference type="GO" id="GO:0043571">
    <property type="term" value="P:maintenance of CRISPR repeat elements"/>
    <property type="evidence" value="ECO:0007669"/>
    <property type="project" value="InterPro"/>
</dbReference>
<name>K9URR6_CHAP6</name>
<dbReference type="eggNOG" id="COG3649">
    <property type="taxonomic scope" value="Bacteria"/>
</dbReference>
<dbReference type="HOGENOM" id="CLU_972162_0_0_3"/>
<evidence type="ECO:0000313" key="1">
    <source>
        <dbReference type="EMBL" id="AFY97161.1"/>
    </source>
</evidence>
<sequence length="286" mass="31584">MSNTTTIVTNPDVRHDYVMIMEGRICNPNGDPNAGNAPRQLPNSHIYATPTSMSNRINQTAELLYGVKNLYHSGNNLDDIQQKYIKDKKTPADLMGDFWDRRGNGGLFASFGKDKKEVIDTGFRGIYRLYPSVSINIPSLIEQAVTSATTNSKGNRTMGNASYIDWIITKGTGTFNACINKQRNNIIDAEYMGQWLISLWHHAMQTASLQRGEWDLAECVIATHSTPYGNAQLSKISNLVSVNVDEQTQTHSIDLGTAPEGVTLTRLSEAIAGLQTQYPPSVNNLT</sequence>
<dbReference type="EMBL" id="CP003601">
    <property type="protein sequence ID" value="AFY97161.1"/>
    <property type="molecule type" value="Genomic_DNA"/>
</dbReference>
<gene>
    <name evidence="1" type="ORF">Cha6605_6338</name>
</gene>
<organism evidence="1 2">
    <name type="scientific">Chamaesiphon minutus (strain ATCC 27169 / PCC 6605)</name>
    <dbReference type="NCBI Taxonomy" id="1173020"/>
    <lineage>
        <taxon>Bacteria</taxon>
        <taxon>Bacillati</taxon>
        <taxon>Cyanobacteriota</taxon>
        <taxon>Cyanophyceae</taxon>
        <taxon>Gomontiellales</taxon>
        <taxon>Chamaesiphonaceae</taxon>
        <taxon>Chamaesiphon</taxon>
    </lineage>
</organism>
<dbReference type="Pfam" id="PF05107">
    <property type="entry name" value="Cas_Cas7"/>
    <property type="match status" value="1"/>
</dbReference>
<keyword evidence="1" id="KW-0614">Plasmid</keyword>
<dbReference type="RefSeq" id="WP_015329045.1">
    <property type="nucleotide sequence ID" value="NC_020053.1"/>
</dbReference>
<accession>K9URR6</accession>
<geneLocation type="plasmid" evidence="1 2">
    <name>pCHA6605.01</name>
</geneLocation>
<proteinExistence type="predicted"/>
<reference evidence="1 2" key="1">
    <citation type="submission" date="2012-05" db="EMBL/GenBank/DDBJ databases">
        <title>Noncontiguous Finished plasmid 1 of genome of Chamaesiphon sp. PCC 6605.</title>
        <authorList>
            <consortium name="US DOE Joint Genome Institute"/>
            <person name="Gugger M."/>
            <person name="Coursin T."/>
            <person name="Rippka R."/>
            <person name="Tandeau De Marsac N."/>
            <person name="Huntemann M."/>
            <person name="Wei C.-L."/>
            <person name="Han J."/>
            <person name="Detter J.C."/>
            <person name="Han C."/>
            <person name="Tapia R."/>
            <person name="Chen A."/>
            <person name="Kyrpides N."/>
            <person name="Mavromatis K."/>
            <person name="Markowitz V."/>
            <person name="Szeto E."/>
            <person name="Ivanova N."/>
            <person name="Pagani I."/>
            <person name="Pati A."/>
            <person name="Goodwin L."/>
            <person name="Nordberg H.P."/>
            <person name="Cantor M.N."/>
            <person name="Hua S.X."/>
            <person name="Woyke T."/>
            <person name="Kerfeld C.A."/>
        </authorList>
    </citation>
    <scope>NUCLEOTIDE SEQUENCE [LARGE SCALE GENOMIC DNA]</scope>
    <source>
        <strain evidence="2">ATCC 27169 / PCC 6605</strain>
        <plasmid evidence="2">Plasmid pCHA6605.01</plasmid>
    </source>
</reference>